<feature type="region of interest" description="Disordered" evidence="4">
    <location>
        <begin position="289"/>
        <end position="314"/>
    </location>
</feature>
<dbReference type="InterPro" id="IPR002347">
    <property type="entry name" value="SDR_fam"/>
</dbReference>
<protein>
    <submittedName>
        <fullName evidence="5">NAD(P)-dependent dehydrogenase (Short-subunit alcohol dehydrogenase family)</fullName>
    </submittedName>
</protein>
<dbReference type="InterPro" id="IPR036291">
    <property type="entry name" value="NAD(P)-bd_dom_sf"/>
</dbReference>
<dbReference type="PANTHER" id="PTHR44196">
    <property type="entry name" value="DEHYDROGENASE/REDUCTASE SDR FAMILY MEMBER 7B"/>
    <property type="match status" value="1"/>
</dbReference>
<dbReference type="InterPro" id="IPR020904">
    <property type="entry name" value="Sc_DH/Rdtase_CS"/>
</dbReference>
<evidence type="ECO:0000256" key="1">
    <source>
        <dbReference type="ARBA" id="ARBA00006484"/>
    </source>
</evidence>
<evidence type="ECO:0000256" key="3">
    <source>
        <dbReference type="RuleBase" id="RU000363"/>
    </source>
</evidence>
<dbReference type="PROSITE" id="PS00061">
    <property type="entry name" value="ADH_SHORT"/>
    <property type="match status" value="1"/>
</dbReference>
<dbReference type="PANTHER" id="PTHR44196:SF1">
    <property type="entry name" value="DEHYDROGENASE_REDUCTASE SDR FAMILY MEMBER 7B"/>
    <property type="match status" value="1"/>
</dbReference>
<accession>A0ABS4Q900</accession>
<dbReference type="PRINTS" id="PR00081">
    <property type="entry name" value="GDHRDH"/>
</dbReference>
<keyword evidence="2" id="KW-0560">Oxidoreductase</keyword>
<dbReference type="Gene3D" id="3.40.50.720">
    <property type="entry name" value="NAD(P)-binding Rossmann-like Domain"/>
    <property type="match status" value="1"/>
</dbReference>
<dbReference type="CDD" id="cd05233">
    <property type="entry name" value="SDR_c"/>
    <property type="match status" value="1"/>
</dbReference>
<evidence type="ECO:0000313" key="6">
    <source>
        <dbReference type="Proteomes" id="UP001519325"/>
    </source>
</evidence>
<gene>
    <name evidence="5" type="ORF">BJ987_001060</name>
</gene>
<dbReference type="Proteomes" id="UP001519325">
    <property type="component" value="Unassembled WGS sequence"/>
</dbReference>
<evidence type="ECO:0000256" key="2">
    <source>
        <dbReference type="ARBA" id="ARBA00023002"/>
    </source>
</evidence>
<dbReference type="SUPFAM" id="SSF51735">
    <property type="entry name" value="NAD(P)-binding Rossmann-fold domains"/>
    <property type="match status" value="1"/>
</dbReference>
<evidence type="ECO:0000256" key="4">
    <source>
        <dbReference type="SAM" id="MobiDB-lite"/>
    </source>
</evidence>
<dbReference type="Pfam" id="PF00106">
    <property type="entry name" value="adh_short"/>
    <property type="match status" value="1"/>
</dbReference>
<name>A0ABS4Q900_9NOCA</name>
<dbReference type="PRINTS" id="PR00080">
    <property type="entry name" value="SDRFAMILY"/>
</dbReference>
<organism evidence="5 6">
    <name type="scientific">Nocardia goodfellowii</name>
    <dbReference type="NCBI Taxonomy" id="882446"/>
    <lineage>
        <taxon>Bacteria</taxon>
        <taxon>Bacillati</taxon>
        <taxon>Actinomycetota</taxon>
        <taxon>Actinomycetes</taxon>
        <taxon>Mycobacteriales</taxon>
        <taxon>Nocardiaceae</taxon>
        <taxon>Nocardia</taxon>
    </lineage>
</organism>
<comment type="caution">
    <text evidence="5">The sequence shown here is derived from an EMBL/GenBank/DDBJ whole genome shotgun (WGS) entry which is preliminary data.</text>
</comment>
<dbReference type="EMBL" id="JAGGMR010000001">
    <property type="protein sequence ID" value="MBP2188159.1"/>
    <property type="molecule type" value="Genomic_DNA"/>
</dbReference>
<reference evidence="5 6" key="1">
    <citation type="submission" date="2021-03" db="EMBL/GenBank/DDBJ databases">
        <title>Sequencing the genomes of 1000 actinobacteria strains.</title>
        <authorList>
            <person name="Klenk H.-P."/>
        </authorList>
    </citation>
    <scope>NUCLEOTIDE SEQUENCE [LARGE SCALE GENOMIC DNA]</scope>
    <source>
        <strain evidence="5 6">DSM 45516</strain>
    </source>
</reference>
<comment type="similarity">
    <text evidence="1 3">Belongs to the short-chain dehydrogenases/reductases (SDR) family.</text>
</comment>
<evidence type="ECO:0000313" key="5">
    <source>
        <dbReference type="EMBL" id="MBP2188159.1"/>
    </source>
</evidence>
<proteinExistence type="inferred from homology"/>
<sequence length="314" mass="32991">MKSARSSPDQHSAGDRKAMRWLRGPGVRGRKVLITGAARGIGAALARQLHARGAAVALLGIEPDLLAEVARDCGEAPWRYCDIGDPAQVERVVDMLVAELGGLDVVIANAGVAKQLPLLGGDPRVMEETLAVNTLGVYYTLRAAGPHVLHGNGYVLIVSSLAAAVNLPLAGAYSASKAGVEALGNTLRHEIRHTGAKVGIAYFAELDTDMTTRGFGTAAARAILGRSTVSGTAPLGPAIDGIERAIARRKRQVVSPWWVAVALPMRSIAQRLIDFALRGGVATALEIARTEDPPFTTDQPRRPRRVQSEAGGAA</sequence>
<keyword evidence="6" id="KW-1185">Reference proteome</keyword>